<keyword evidence="2" id="KW-1185">Reference proteome</keyword>
<dbReference type="Pfam" id="PF13489">
    <property type="entry name" value="Methyltransf_23"/>
    <property type="match status" value="1"/>
</dbReference>
<dbReference type="InterPro" id="IPR029063">
    <property type="entry name" value="SAM-dependent_MTases_sf"/>
</dbReference>
<evidence type="ECO:0008006" key="3">
    <source>
        <dbReference type="Google" id="ProtNLM"/>
    </source>
</evidence>
<dbReference type="Proteomes" id="UP000094379">
    <property type="component" value="Unassembled WGS sequence"/>
</dbReference>
<dbReference type="PATRIC" id="fig|291169.3.peg.2294"/>
<protein>
    <recommendedName>
        <fullName evidence="3">Bifunctional 3-demethylubiquinone-9 3-methyltransferase/ 2-octaprenyl-6-hydroxy phenol methylase</fullName>
    </recommendedName>
</protein>
<gene>
    <name evidence="1" type="ORF">A9E74_02286</name>
</gene>
<name>A0A1E3GPP1_9GAMM</name>
<dbReference type="AlphaFoldDB" id="A0A1E3GPP1"/>
<dbReference type="STRING" id="291169.A9E74_02286"/>
<reference evidence="1 2" key="1">
    <citation type="submission" date="2016-07" db="EMBL/GenBank/DDBJ databases">
        <title>Draft Genome Sequence of Methylophaga muralis Bur 1.</title>
        <authorList>
            <person name="Vasilenko O.V."/>
            <person name="Doronina N.V."/>
            <person name="Shmareva M.N."/>
            <person name="Tarlachkov S.V."/>
            <person name="Mustakhimov I."/>
            <person name="Trotsenko Y.A."/>
        </authorList>
    </citation>
    <scope>NUCLEOTIDE SEQUENCE [LARGE SCALE GENOMIC DNA]</scope>
    <source>
        <strain evidence="1 2">Bur 1</strain>
    </source>
</reference>
<evidence type="ECO:0000313" key="1">
    <source>
        <dbReference type="EMBL" id="ODN66004.1"/>
    </source>
</evidence>
<dbReference type="PANTHER" id="PTHR43861">
    <property type="entry name" value="TRANS-ACONITATE 2-METHYLTRANSFERASE-RELATED"/>
    <property type="match status" value="1"/>
</dbReference>
<dbReference type="EMBL" id="MCRI01000031">
    <property type="protein sequence ID" value="ODN66004.1"/>
    <property type="molecule type" value="Genomic_DNA"/>
</dbReference>
<proteinExistence type="predicted"/>
<comment type="caution">
    <text evidence="1">The sequence shown here is derived from an EMBL/GenBank/DDBJ whole genome shotgun (WGS) entry which is preliminary data.</text>
</comment>
<dbReference type="SUPFAM" id="SSF53335">
    <property type="entry name" value="S-adenosyl-L-methionine-dependent methyltransferases"/>
    <property type="match status" value="1"/>
</dbReference>
<dbReference type="Gene3D" id="3.40.50.150">
    <property type="entry name" value="Vaccinia Virus protein VP39"/>
    <property type="match status" value="1"/>
</dbReference>
<dbReference type="CDD" id="cd02440">
    <property type="entry name" value="AdoMet_MTases"/>
    <property type="match status" value="1"/>
</dbReference>
<accession>A0A1E3GPP1</accession>
<evidence type="ECO:0000313" key="2">
    <source>
        <dbReference type="Proteomes" id="UP000094379"/>
    </source>
</evidence>
<organism evidence="1 2">
    <name type="scientific">Methylophaga muralis</name>
    <dbReference type="NCBI Taxonomy" id="291169"/>
    <lineage>
        <taxon>Bacteria</taxon>
        <taxon>Pseudomonadati</taxon>
        <taxon>Pseudomonadota</taxon>
        <taxon>Gammaproteobacteria</taxon>
        <taxon>Thiotrichales</taxon>
        <taxon>Piscirickettsiaceae</taxon>
        <taxon>Methylophaga</taxon>
    </lineage>
</organism>
<sequence>MRAGKQVRKDDICPACLAETHHLTDWEYSGLDASIFNYTAKWHSCNNCGLVYVANIDDETLAQFYANECSYFENDHFDITSPANVAKYQHYFDFISKAGLENTPITDIGCGRGGFLQWLNKKGWQANVIGVDVDIKSMPDNSPKQNSDDSQISFQTGGALSLPFAVNSQSLLTYFHVLEHIHDLDSVLSNAHTVLMNQGHILIEVPDAENYTQQPVGTAFWMGIREHIYHYSAQSLSNALNRHGFEIVSCQRATLPTPEFEYPSLMILAKKTEHPSPTVFEPIGNIANYVTSSKLALQEQAETLITLAKQNSQLTIWGISTHLFSLLPKLTGIDYRLCDASKQKQQSHYQQQLILDPREIEPEAVLVIAPYLHAEKIENAALSLGWRPQSIHLLH</sequence>